<organism evidence="4 5">
    <name type="scientific">Limnochorda pilosa</name>
    <dbReference type="NCBI Taxonomy" id="1555112"/>
    <lineage>
        <taxon>Bacteria</taxon>
        <taxon>Bacillati</taxon>
        <taxon>Bacillota</taxon>
        <taxon>Limnochordia</taxon>
        <taxon>Limnochordales</taxon>
        <taxon>Limnochordaceae</taxon>
        <taxon>Limnochorda</taxon>
    </lineage>
</organism>
<evidence type="ECO:0000259" key="3">
    <source>
        <dbReference type="Pfam" id="PF13192"/>
    </source>
</evidence>
<feature type="disulfide bond" description="Redox-active" evidence="2">
    <location>
        <begin position="10"/>
        <end position="13"/>
    </location>
</feature>
<feature type="active site" description="Nucleophile" evidence="1">
    <location>
        <position position="10"/>
    </location>
</feature>
<dbReference type="InterPro" id="IPR036249">
    <property type="entry name" value="Thioredoxin-like_sf"/>
</dbReference>
<feature type="domain" description="Thioredoxin-like fold" evidence="3">
    <location>
        <begin position="1"/>
        <end position="75"/>
    </location>
</feature>
<dbReference type="Pfam" id="PF13192">
    <property type="entry name" value="Thioredoxin_3"/>
    <property type="match status" value="1"/>
</dbReference>
<reference evidence="5" key="2">
    <citation type="journal article" date="2016" name="Int. J. Syst. Evol. Microbiol.">
        <title>Complete genome sequence and cell structure of Limnochorda pilosa, a Gram-negative spore-former within the phylum Firmicutes.</title>
        <authorList>
            <person name="Watanabe M."/>
            <person name="Kojima H."/>
            <person name="Fukui M."/>
        </authorList>
    </citation>
    <scope>NUCLEOTIDE SEQUENCE [LARGE SCALE GENOMIC DNA]</scope>
    <source>
        <strain evidence="5">HC45</strain>
    </source>
</reference>
<protein>
    <submittedName>
        <fullName evidence="4">Redox-active disulfide protein 2</fullName>
    </submittedName>
</protein>
<name>A0A0K2SJT1_LIMPI</name>
<proteinExistence type="predicted"/>
<sequence>MRIEILGSGCPKCRATERIVREQLQTLGLTADVVHVTDPQEMRKYQVVFTPAVVVDGRVVSSGHVPTGEEVSHFLGA</sequence>
<evidence type="ECO:0000256" key="2">
    <source>
        <dbReference type="PIRSR" id="PIRSR037031-51"/>
    </source>
</evidence>
<keyword evidence="2" id="KW-1015">Disulfide bond</keyword>
<keyword evidence="2" id="KW-0676">Redox-active center</keyword>
<dbReference type="Gene3D" id="3.40.30.10">
    <property type="entry name" value="Glutaredoxin"/>
    <property type="match status" value="1"/>
</dbReference>
<keyword evidence="5" id="KW-1185">Reference proteome</keyword>
<feature type="active site" description="Nucleophile" evidence="1">
    <location>
        <position position="13"/>
    </location>
</feature>
<dbReference type="SUPFAM" id="SSF52833">
    <property type="entry name" value="Thioredoxin-like"/>
    <property type="match status" value="1"/>
</dbReference>
<dbReference type="STRING" id="1555112.LIP_1524"/>
<dbReference type="KEGG" id="lpil:LIP_1524"/>
<accession>A0A0K2SJT1</accession>
<evidence type="ECO:0000256" key="1">
    <source>
        <dbReference type="PIRSR" id="PIRSR037031-50"/>
    </source>
</evidence>
<dbReference type="NCBIfam" id="TIGR00412">
    <property type="entry name" value="redox_disulf_2"/>
    <property type="match status" value="1"/>
</dbReference>
<evidence type="ECO:0000313" key="4">
    <source>
        <dbReference type="EMBL" id="BAS27371.1"/>
    </source>
</evidence>
<dbReference type="PIRSF" id="PIRSF037031">
    <property type="entry name" value="Redox_disulphide_2"/>
    <property type="match status" value="1"/>
</dbReference>
<dbReference type="Proteomes" id="UP000065807">
    <property type="component" value="Chromosome"/>
</dbReference>
<dbReference type="RefSeq" id="WP_068136119.1">
    <property type="nucleotide sequence ID" value="NZ_AP014924.1"/>
</dbReference>
<dbReference type="OrthoDB" id="9800630at2"/>
<dbReference type="EMBL" id="AP014924">
    <property type="protein sequence ID" value="BAS27371.1"/>
    <property type="molecule type" value="Genomic_DNA"/>
</dbReference>
<dbReference type="InterPro" id="IPR012336">
    <property type="entry name" value="Thioredoxin-like_fold"/>
</dbReference>
<dbReference type="AlphaFoldDB" id="A0A0K2SJT1"/>
<dbReference type="PANTHER" id="PTHR36450">
    <property type="entry name" value="THIOREDOXIN"/>
    <property type="match status" value="1"/>
</dbReference>
<dbReference type="PANTHER" id="PTHR36450:SF1">
    <property type="entry name" value="THIOREDOXIN"/>
    <property type="match status" value="1"/>
</dbReference>
<reference evidence="5" key="1">
    <citation type="submission" date="2015-07" db="EMBL/GenBank/DDBJ databases">
        <title>Complete genome sequence and phylogenetic analysis of Limnochorda pilosa.</title>
        <authorList>
            <person name="Watanabe M."/>
            <person name="Kojima H."/>
            <person name="Fukui M."/>
        </authorList>
    </citation>
    <scope>NUCLEOTIDE SEQUENCE [LARGE SCALE GENOMIC DNA]</scope>
    <source>
        <strain evidence="5">HC45</strain>
    </source>
</reference>
<dbReference type="InterPro" id="IPR005243">
    <property type="entry name" value="THIRX-like_proc"/>
</dbReference>
<gene>
    <name evidence="4" type="ORF">LIP_1524</name>
</gene>
<evidence type="ECO:0000313" key="5">
    <source>
        <dbReference type="Proteomes" id="UP000065807"/>
    </source>
</evidence>